<evidence type="ECO:0000313" key="1">
    <source>
        <dbReference type="EMBL" id="SFN09202.1"/>
    </source>
</evidence>
<keyword evidence="2" id="KW-1185">Reference proteome</keyword>
<dbReference type="OrthoDB" id="4762357at2"/>
<gene>
    <name evidence="1" type="ORF">SAMN05216289_10442</name>
</gene>
<dbReference type="SUPFAM" id="SSF54593">
    <property type="entry name" value="Glyoxalase/Bleomycin resistance protein/Dihydroxybiphenyl dioxygenase"/>
    <property type="match status" value="1"/>
</dbReference>
<dbReference type="RefSeq" id="WP_092405280.1">
    <property type="nucleotide sequence ID" value="NZ_FOVF01000004.1"/>
</dbReference>
<name>A0A1I4W726_9GAMM</name>
<dbReference type="Proteomes" id="UP000198575">
    <property type="component" value="Unassembled WGS sequence"/>
</dbReference>
<reference evidence="1 2" key="1">
    <citation type="submission" date="2016-10" db="EMBL/GenBank/DDBJ databases">
        <authorList>
            <person name="de Groot N.N."/>
        </authorList>
    </citation>
    <scope>NUCLEOTIDE SEQUENCE [LARGE SCALE GENOMIC DNA]</scope>
    <source>
        <strain evidence="1 2">CGMCC 1.7659</strain>
    </source>
</reference>
<proteinExistence type="predicted"/>
<sequence length="141" mass="15215">MKALRDTGAVLFACNLSKVADFYAAIVPMRISRPEPGLIVLEADGFELIIHGIPEQIAQSISIASPPARRTDTPLKLALPVASLAEARSKASGLGGALDPVDREFEWRGFRACDGHDPEGNVVQFRERLAATRRPLGVAIR</sequence>
<accession>A0A1I4W726</accession>
<dbReference type="Gene3D" id="3.10.180.10">
    <property type="entry name" value="2,3-Dihydroxybiphenyl 1,2-Dioxygenase, domain 1"/>
    <property type="match status" value="1"/>
</dbReference>
<dbReference type="EMBL" id="FOVF01000004">
    <property type="protein sequence ID" value="SFN09202.1"/>
    <property type="molecule type" value="Genomic_DNA"/>
</dbReference>
<dbReference type="InterPro" id="IPR029068">
    <property type="entry name" value="Glyas_Bleomycin-R_OHBP_Dase"/>
</dbReference>
<dbReference type="STRING" id="578942.SAMN05216289_10442"/>
<organism evidence="1 2">
    <name type="scientific">Dokdonella immobilis</name>
    <dbReference type="NCBI Taxonomy" id="578942"/>
    <lineage>
        <taxon>Bacteria</taxon>
        <taxon>Pseudomonadati</taxon>
        <taxon>Pseudomonadota</taxon>
        <taxon>Gammaproteobacteria</taxon>
        <taxon>Lysobacterales</taxon>
        <taxon>Rhodanobacteraceae</taxon>
        <taxon>Dokdonella</taxon>
    </lineage>
</organism>
<evidence type="ECO:0000313" key="2">
    <source>
        <dbReference type="Proteomes" id="UP000198575"/>
    </source>
</evidence>
<dbReference type="AlphaFoldDB" id="A0A1I4W726"/>
<protein>
    <submittedName>
        <fullName evidence="1">Uncharacterized protein</fullName>
    </submittedName>
</protein>